<evidence type="ECO:0000259" key="1">
    <source>
        <dbReference type="SMART" id="SM00470"/>
    </source>
</evidence>
<dbReference type="SUPFAM" id="SSF110849">
    <property type="entry name" value="ParB/Sulfiredoxin"/>
    <property type="match status" value="1"/>
</dbReference>
<feature type="domain" description="ParB-like N-terminal" evidence="1">
    <location>
        <begin position="21"/>
        <end position="109"/>
    </location>
</feature>
<dbReference type="AlphaFoldDB" id="A0A7U9KVM7"/>
<reference evidence="2 3" key="1">
    <citation type="submission" date="2018-11" db="EMBL/GenBank/DDBJ databases">
        <title>Whole genome sequence of Streptomyces chrestomyceticus NBRC 13444(T).</title>
        <authorList>
            <person name="Komaki H."/>
            <person name="Tamura T."/>
        </authorList>
    </citation>
    <scope>NUCLEOTIDE SEQUENCE [LARGE SCALE GENOMIC DNA]</scope>
    <source>
        <strain evidence="2 3">NBRC 13444</strain>
    </source>
</reference>
<accession>A0A7U9KVM7</accession>
<dbReference type="Proteomes" id="UP000287830">
    <property type="component" value="Unassembled WGS sequence"/>
</dbReference>
<dbReference type="OrthoDB" id="9773060at2"/>
<comment type="caution">
    <text evidence="2">The sequence shown here is derived from an EMBL/GenBank/DDBJ whole genome shotgun (WGS) entry which is preliminary data.</text>
</comment>
<dbReference type="Gene3D" id="3.90.1530.10">
    <property type="entry name" value="Conserved hypothetical protein from pyrococcus furiosus pfu- 392566-001, ParB domain"/>
    <property type="match status" value="1"/>
</dbReference>
<dbReference type="InterPro" id="IPR003115">
    <property type="entry name" value="ParB_N"/>
</dbReference>
<dbReference type="SMART" id="SM00470">
    <property type="entry name" value="ParB"/>
    <property type="match status" value="1"/>
</dbReference>
<evidence type="ECO:0000313" key="3">
    <source>
        <dbReference type="Proteomes" id="UP000287830"/>
    </source>
</evidence>
<dbReference type="Pfam" id="PF02195">
    <property type="entry name" value="ParB_N"/>
    <property type="match status" value="1"/>
</dbReference>
<gene>
    <name evidence="2" type="ORF">OEIGOIKO_03372</name>
</gene>
<evidence type="ECO:0000313" key="2">
    <source>
        <dbReference type="EMBL" id="GCD35626.1"/>
    </source>
</evidence>
<name>A0A7U9KVM7_9ACTN</name>
<sequence length="228" mass="24751">MRAWGWSSVSTSRIPASLADLAVPVDQLAAYHRNPRTGDLDAIAESLSTNGQYRPIVVNKGSLTGRPNEVLAGNHTLKAAKRLGWKEIAVTWLDVDADAAAKIVIVDNRTNDLAGYDTALLADILTDLPDLQGTGYDQAQLDQLLDDTALPAPIELPTDGAGTGAAATVDYLQWGYLQWSSTRVRITQAEVELLDALYRQFVDAHDSDMGFGWHVLNEEHQAREGDVA</sequence>
<dbReference type="EMBL" id="BHZC01000001">
    <property type="protein sequence ID" value="GCD35626.1"/>
    <property type="molecule type" value="Genomic_DNA"/>
</dbReference>
<organism evidence="2 3">
    <name type="scientific">Streptomyces chrestomyceticus JCM 4735</name>
    <dbReference type="NCBI Taxonomy" id="1306181"/>
    <lineage>
        <taxon>Bacteria</taxon>
        <taxon>Bacillati</taxon>
        <taxon>Actinomycetota</taxon>
        <taxon>Actinomycetes</taxon>
        <taxon>Kitasatosporales</taxon>
        <taxon>Streptomycetaceae</taxon>
        <taxon>Streptomyces</taxon>
    </lineage>
</organism>
<proteinExistence type="predicted"/>
<protein>
    <recommendedName>
        <fullName evidence="1">ParB-like N-terminal domain-containing protein</fullName>
    </recommendedName>
</protein>
<dbReference type="InterPro" id="IPR036086">
    <property type="entry name" value="ParB/Sulfiredoxin_sf"/>
</dbReference>